<accession>A0A150F9N6</accession>
<feature type="transmembrane region" description="Helical" evidence="1">
    <location>
        <begin position="158"/>
        <end position="179"/>
    </location>
</feature>
<dbReference type="Proteomes" id="UP000075430">
    <property type="component" value="Unassembled WGS sequence"/>
</dbReference>
<keyword evidence="1" id="KW-0812">Transmembrane</keyword>
<evidence type="ECO:0000313" key="3">
    <source>
        <dbReference type="Proteomes" id="UP000075430"/>
    </source>
</evidence>
<keyword evidence="1" id="KW-0472">Membrane</keyword>
<feature type="transmembrane region" description="Helical" evidence="1">
    <location>
        <begin position="188"/>
        <end position="207"/>
    </location>
</feature>
<dbReference type="AlphaFoldDB" id="A0A150F9N6"/>
<reference evidence="3" key="1">
    <citation type="submission" date="2016-02" db="EMBL/GenBank/DDBJ databases">
        <authorList>
            <person name="Dunlap C."/>
        </authorList>
    </citation>
    <scope>NUCLEOTIDE SEQUENCE [LARGE SCALE GENOMIC DNA]</scope>
    <source>
        <strain evidence="3">NRRL B-41092</strain>
    </source>
</reference>
<feature type="transmembrane region" description="Helical" evidence="1">
    <location>
        <begin position="124"/>
        <end position="146"/>
    </location>
</feature>
<dbReference type="EMBL" id="LSBA01000005">
    <property type="protein sequence ID" value="KXZ22029.1"/>
    <property type="molecule type" value="Genomic_DNA"/>
</dbReference>
<dbReference type="RefSeq" id="WP_061520386.1">
    <property type="nucleotide sequence ID" value="NZ_JARLZY010000019.1"/>
</dbReference>
<gene>
    <name evidence="2" type="ORF">AXI58_08495</name>
</gene>
<keyword evidence="1" id="KW-1133">Transmembrane helix</keyword>
<proteinExistence type="predicted"/>
<feature type="transmembrane region" description="Helical" evidence="1">
    <location>
        <begin position="51"/>
        <end position="71"/>
    </location>
</feature>
<feature type="transmembrane region" description="Helical" evidence="1">
    <location>
        <begin position="91"/>
        <end position="112"/>
    </location>
</feature>
<dbReference type="OrthoDB" id="1955097at2"/>
<dbReference type="STRING" id="1793963.AXI58_08495"/>
<name>A0A150F9N6_9BACI</name>
<evidence type="ECO:0000256" key="1">
    <source>
        <dbReference type="SAM" id="Phobius"/>
    </source>
</evidence>
<sequence length="644" mass="74234">MSDTFSHFILHFDRYFILSRQSVFIIQWSAACLSVLYALTFHPKINRQTVMFYAGFLLRAVLLTGITIEMIHQVRITHFTAEYLTSEGSELLPIVHLLMYGYVLLTAFHYMLLPQEQKGKGMFYTFDLTVVTMPVIQVIFSFFSYWRHNPEYMTKTDIYESLCFVVIILLLLISMNFLFFKMYWKPKAVFIGLFYAAVIGILVFVLVPYPDTAKDYGRLFPYTTYLTMAGFLMSHHLFHMSKKISCRVKTALAAAIAVCFIVFLNPLYNAGDAAFAVSKPISADFVDYVGEHITSEKAERIVTSFFPAKKPIYLADTNQDLHYFYRFKTEDYEAEVDEVSQMIQNYNYLKKPEGRTLTEKEYRKKSLEFLSAHGRKLDIDRIKTKVRKENQQIVVEIIPKNPDIHHKQPGAMFYWEKETIMSFSENPSIYKLESLPQVHMTQKEIINKTKAAFRTLQMSDQAFGITNIDINSLSGSSLTVTAKNGTELEFDTESGRLFKISLPDENSSFTKTELQKKLFSLLGADTSEVKQGDKLKDGFVFQDAGGKHTITLQNEEGMTEASLYERGMAKTFSHTYEEGKKAFRKVAEKYNDIIYKKRVKPVTAVKDGVRYDAWLVIIQPFGSNRHDAYVVNADTYKAVNLYEQ</sequence>
<feature type="transmembrane region" description="Helical" evidence="1">
    <location>
        <begin position="250"/>
        <end position="268"/>
    </location>
</feature>
<organism evidence="2 3">
    <name type="scientific">Bacillus nakamurai</name>
    <dbReference type="NCBI Taxonomy" id="1793963"/>
    <lineage>
        <taxon>Bacteria</taxon>
        <taxon>Bacillati</taxon>
        <taxon>Bacillota</taxon>
        <taxon>Bacilli</taxon>
        <taxon>Bacillales</taxon>
        <taxon>Bacillaceae</taxon>
        <taxon>Bacillus</taxon>
    </lineage>
</organism>
<feature type="transmembrane region" description="Helical" evidence="1">
    <location>
        <begin position="219"/>
        <end position="238"/>
    </location>
</feature>
<feature type="transmembrane region" description="Helical" evidence="1">
    <location>
        <begin position="20"/>
        <end position="39"/>
    </location>
</feature>
<evidence type="ECO:0000313" key="2">
    <source>
        <dbReference type="EMBL" id="KXZ22029.1"/>
    </source>
</evidence>
<protein>
    <submittedName>
        <fullName evidence="2">Uncharacterized protein</fullName>
    </submittedName>
</protein>
<comment type="caution">
    <text evidence="2">The sequence shown here is derived from an EMBL/GenBank/DDBJ whole genome shotgun (WGS) entry which is preliminary data.</text>
</comment>
<keyword evidence="3" id="KW-1185">Reference proteome</keyword>